<dbReference type="InterPro" id="IPR036397">
    <property type="entry name" value="RNaseH_sf"/>
</dbReference>
<keyword evidence="2" id="KW-0808">Transferase</keyword>
<comment type="caution">
    <text evidence="2">The sequence shown here is derived from an EMBL/GenBank/DDBJ whole genome shotgun (WGS) entry which is preliminary data.</text>
</comment>
<dbReference type="AlphaFoldDB" id="A0A1L9NZM3"/>
<name>A0A1L9NZM3_9RHOB</name>
<dbReference type="EMBL" id="MLCB01000090">
    <property type="protein sequence ID" value="OJI94728.1"/>
    <property type="molecule type" value="Genomic_DNA"/>
</dbReference>
<dbReference type="InterPro" id="IPR012337">
    <property type="entry name" value="RNaseH-like_sf"/>
</dbReference>
<dbReference type="GO" id="GO:0003676">
    <property type="term" value="F:nucleic acid binding"/>
    <property type="evidence" value="ECO:0007669"/>
    <property type="project" value="InterPro"/>
</dbReference>
<feature type="domain" description="Exonuclease" evidence="1">
    <location>
        <begin position="48"/>
        <end position="213"/>
    </location>
</feature>
<dbReference type="PANTHER" id="PTHR30231">
    <property type="entry name" value="DNA POLYMERASE III SUBUNIT EPSILON"/>
    <property type="match status" value="1"/>
</dbReference>
<dbReference type="CDD" id="cd06130">
    <property type="entry name" value="DNA_pol_III_epsilon_like"/>
    <property type="match status" value="1"/>
</dbReference>
<reference evidence="2 3" key="1">
    <citation type="submission" date="2016-10" db="EMBL/GenBank/DDBJ databases">
        <title>Genome sequence of Planktotalea frisia SH6-1.</title>
        <authorList>
            <person name="Poehlein A."/>
            <person name="Bakenhus I."/>
            <person name="Voget S."/>
            <person name="Brinkhoff T."/>
            <person name="Simon M."/>
        </authorList>
    </citation>
    <scope>NUCLEOTIDE SEQUENCE [LARGE SCALE GENOMIC DNA]</scope>
    <source>
        <strain evidence="2 3">SH6-1</strain>
    </source>
</reference>
<gene>
    <name evidence="2" type="primary">polC</name>
    <name evidence="2" type="ORF">PFRI_10280</name>
</gene>
<dbReference type="GO" id="GO:0003887">
    <property type="term" value="F:DNA-directed DNA polymerase activity"/>
    <property type="evidence" value="ECO:0007669"/>
    <property type="project" value="UniProtKB-EC"/>
</dbReference>
<dbReference type="Proteomes" id="UP000184514">
    <property type="component" value="Unassembled WGS sequence"/>
</dbReference>
<accession>A0A1L9NZM3</accession>
<evidence type="ECO:0000259" key="1">
    <source>
        <dbReference type="SMART" id="SM00479"/>
    </source>
</evidence>
<organism evidence="2 3">
    <name type="scientific">Planktotalea frisia</name>
    <dbReference type="NCBI Taxonomy" id="696762"/>
    <lineage>
        <taxon>Bacteria</taxon>
        <taxon>Pseudomonadati</taxon>
        <taxon>Pseudomonadota</taxon>
        <taxon>Alphaproteobacteria</taxon>
        <taxon>Rhodobacterales</taxon>
        <taxon>Paracoccaceae</taxon>
        <taxon>Planktotalea</taxon>
    </lineage>
</organism>
<protein>
    <submittedName>
        <fullName evidence="2">DNA polymerase III PolC-type</fullName>
        <ecNumber evidence="2">2.7.7.7</ecNumber>
    </submittedName>
</protein>
<dbReference type="GO" id="GO:0005829">
    <property type="term" value="C:cytosol"/>
    <property type="evidence" value="ECO:0007669"/>
    <property type="project" value="TreeGrafter"/>
</dbReference>
<evidence type="ECO:0000313" key="2">
    <source>
        <dbReference type="EMBL" id="OJI94728.1"/>
    </source>
</evidence>
<dbReference type="GO" id="GO:0008408">
    <property type="term" value="F:3'-5' exonuclease activity"/>
    <property type="evidence" value="ECO:0007669"/>
    <property type="project" value="TreeGrafter"/>
</dbReference>
<dbReference type="PANTHER" id="PTHR30231:SF42">
    <property type="entry name" value="EXONUCLEASE"/>
    <property type="match status" value="1"/>
</dbReference>
<dbReference type="EC" id="2.7.7.7" evidence="2"/>
<keyword evidence="3" id="KW-1185">Reference proteome</keyword>
<proteinExistence type="predicted"/>
<dbReference type="SUPFAM" id="SSF53098">
    <property type="entry name" value="Ribonuclease H-like"/>
    <property type="match status" value="1"/>
</dbReference>
<evidence type="ECO:0000313" key="3">
    <source>
        <dbReference type="Proteomes" id="UP000184514"/>
    </source>
</evidence>
<dbReference type="InterPro" id="IPR013520">
    <property type="entry name" value="Ribonucl_H"/>
</dbReference>
<dbReference type="Gene3D" id="3.30.420.10">
    <property type="entry name" value="Ribonuclease H-like superfamily/Ribonuclease H"/>
    <property type="match status" value="1"/>
</dbReference>
<dbReference type="Pfam" id="PF00929">
    <property type="entry name" value="RNase_T"/>
    <property type="match status" value="1"/>
</dbReference>
<dbReference type="STRING" id="696762.PFRI_10280"/>
<sequence>MQSSPNKTASNVLCAPIERVTIFGMTNDTLSKMPSPFQFTPPKNGPFRFIAVDVETAAYDVASICQIGLAFVRFDGAIETYSTYIDPCVRFAEGNTRLHGIDAATVRHAPTFLEALPELRSFMEAHPLVQHSRFDEKAFDAACRHVGMPILKSIWTDSVSVARKAWPEFRGNGGHGLANLKHELGLHFRHHDAGEDARAAAEVVLKAETVLGAEITMLNATRQLVFDF</sequence>
<keyword evidence="2" id="KW-0548">Nucleotidyltransferase</keyword>
<dbReference type="SMART" id="SM00479">
    <property type="entry name" value="EXOIII"/>
    <property type="match status" value="1"/>
</dbReference>